<dbReference type="PRINTS" id="PR00507">
    <property type="entry name" value="N12N6MTFRASE"/>
</dbReference>
<feature type="domain" description="Type II methyltransferase M.TaqI-like" evidence="7">
    <location>
        <begin position="168"/>
        <end position="243"/>
    </location>
</feature>
<evidence type="ECO:0000259" key="9">
    <source>
        <dbReference type="Pfam" id="PF22837"/>
    </source>
</evidence>
<evidence type="ECO:0000256" key="5">
    <source>
        <dbReference type="ARBA" id="ARBA00022691"/>
    </source>
</evidence>
<evidence type="ECO:0000259" key="7">
    <source>
        <dbReference type="Pfam" id="PF07669"/>
    </source>
</evidence>
<keyword evidence="3 10" id="KW-0489">Methyltransferase</keyword>
<dbReference type="PANTHER" id="PTHR33841">
    <property type="entry name" value="DNA METHYLTRANSFERASE YEEA-RELATED"/>
    <property type="match status" value="1"/>
</dbReference>
<dbReference type="Proteomes" id="UP000619295">
    <property type="component" value="Unassembled WGS sequence"/>
</dbReference>
<comment type="similarity">
    <text evidence="1">Belongs to the N(4)/N(6)-methyltransferase family.</text>
</comment>
<dbReference type="InterPro" id="IPR041698">
    <property type="entry name" value="Methyltransf_25"/>
</dbReference>
<gene>
    <name evidence="10" type="ORF">IED13_10645</name>
</gene>
<dbReference type="EMBL" id="JACXWY010000005">
    <property type="protein sequence ID" value="MBD3846156.1"/>
    <property type="molecule type" value="Genomic_DNA"/>
</dbReference>
<dbReference type="Pfam" id="PF22837">
    <property type="entry name" value="M_Eco57I_C"/>
    <property type="match status" value="1"/>
</dbReference>
<evidence type="ECO:0000256" key="6">
    <source>
        <dbReference type="ARBA" id="ARBA00047942"/>
    </source>
</evidence>
<dbReference type="Pfam" id="PF07669">
    <property type="entry name" value="Eco57I"/>
    <property type="match status" value="1"/>
</dbReference>
<evidence type="ECO:0000256" key="3">
    <source>
        <dbReference type="ARBA" id="ARBA00022603"/>
    </source>
</evidence>
<evidence type="ECO:0000256" key="2">
    <source>
        <dbReference type="ARBA" id="ARBA00011900"/>
    </source>
</evidence>
<evidence type="ECO:0000313" key="11">
    <source>
        <dbReference type="Proteomes" id="UP000619295"/>
    </source>
</evidence>
<dbReference type="AlphaFoldDB" id="A0A927E7E1"/>
<dbReference type="PANTHER" id="PTHR33841:SF5">
    <property type="entry name" value="DNA METHYLASE (MODIFICATION METHYLASE) (METHYLTRANSFERASE)-RELATED"/>
    <property type="match status" value="1"/>
</dbReference>
<dbReference type="GO" id="GO:0006304">
    <property type="term" value="P:DNA modification"/>
    <property type="evidence" value="ECO:0007669"/>
    <property type="project" value="InterPro"/>
</dbReference>
<dbReference type="RefSeq" id="WP_191124156.1">
    <property type="nucleotide sequence ID" value="NZ_JACXWY010000005.1"/>
</dbReference>
<feature type="domain" description="Methyltransferase" evidence="8">
    <location>
        <begin position="98"/>
        <end position="161"/>
    </location>
</feature>
<dbReference type="InterPro" id="IPR029063">
    <property type="entry name" value="SAM-dependent_MTases_sf"/>
</dbReference>
<dbReference type="Pfam" id="PF13649">
    <property type="entry name" value="Methyltransf_25"/>
    <property type="match status" value="1"/>
</dbReference>
<evidence type="ECO:0000256" key="1">
    <source>
        <dbReference type="ARBA" id="ARBA00006594"/>
    </source>
</evidence>
<proteinExistence type="inferred from homology"/>
<protein>
    <recommendedName>
        <fullName evidence="2">site-specific DNA-methyltransferase (adenine-specific)</fullName>
        <ecNumber evidence="2">2.1.1.72</ecNumber>
    </recommendedName>
</protein>
<name>A0A927E7E1_9HYPH</name>
<dbReference type="CDD" id="cd02440">
    <property type="entry name" value="AdoMet_MTases"/>
    <property type="match status" value="1"/>
</dbReference>
<dbReference type="Gene3D" id="3.40.50.150">
    <property type="entry name" value="Vaccinia Virus protein VP39"/>
    <property type="match status" value="1"/>
</dbReference>
<feature type="domain" description="Type II methyltransferase M.Eco57I C-terminal" evidence="9">
    <location>
        <begin position="325"/>
        <end position="526"/>
    </location>
</feature>
<dbReference type="InterPro" id="IPR011639">
    <property type="entry name" value="MethylTrfase_TaqI-like_dom"/>
</dbReference>
<dbReference type="EC" id="2.1.1.72" evidence="2"/>
<comment type="catalytic activity">
    <reaction evidence="6">
        <text>a 2'-deoxyadenosine in DNA + S-adenosyl-L-methionine = an N(6)-methyl-2'-deoxyadenosine in DNA + S-adenosyl-L-homocysteine + H(+)</text>
        <dbReference type="Rhea" id="RHEA:15197"/>
        <dbReference type="Rhea" id="RHEA-COMP:12418"/>
        <dbReference type="Rhea" id="RHEA-COMP:12419"/>
        <dbReference type="ChEBI" id="CHEBI:15378"/>
        <dbReference type="ChEBI" id="CHEBI:57856"/>
        <dbReference type="ChEBI" id="CHEBI:59789"/>
        <dbReference type="ChEBI" id="CHEBI:90615"/>
        <dbReference type="ChEBI" id="CHEBI:90616"/>
        <dbReference type="EC" id="2.1.1.72"/>
    </reaction>
</comment>
<organism evidence="10 11">
    <name type="scientific">Bosea spartocytisi</name>
    <dbReference type="NCBI Taxonomy" id="2773451"/>
    <lineage>
        <taxon>Bacteria</taxon>
        <taxon>Pseudomonadati</taxon>
        <taxon>Pseudomonadota</taxon>
        <taxon>Alphaproteobacteria</taxon>
        <taxon>Hyphomicrobiales</taxon>
        <taxon>Boseaceae</taxon>
        <taxon>Bosea</taxon>
    </lineage>
</organism>
<comment type="caution">
    <text evidence="10">The sequence shown here is derived from an EMBL/GenBank/DDBJ whole genome shotgun (WGS) entry which is preliminary data.</text>
</comment>
<evidence type="ECO:0000259" key="8">
    <source>
        <dbReference type="Pfam" id="PF13649"/>
    </source>
</evidence>
<evidence type="ECO:0000256" key="4">
    <source>
        <dbReference type="ARBA" id="ARBA00022679"/>
    </source>
</evidence>
<dbReference type="GO" id="GO:0009007">
    <property type="term" value="F:site-specific DNA-methyltransferase (adenine-specific) activity"/>
    <property type="evidence" value="ECO:0007669"/>
    <property type="project" value="UniProtKB-EC"/>
</dbReference>
<dbReference type="InterPro" id="IPR050953">
    <property type="entry name" value="N4_N6_ade-DNA_methylase"/>
</dbReference>
<evidence type="ECO:0000313" key="10">
    <source>
        <dbReference type="EMBL" id="MBD3846156.1"/>
    </source>
</evidence>
<keyword evidence="11" id="KW-1185">Reference proteome</keyword>
<accession>A0A927E7E1</accession>
<dbReference type="GO" id="GO:0032259">
    <property type="term" value="P:methylation"/>
    <property type="evidence" value="ECO:0007669"/>
    <property type="project" value="UniProtKB-KW"/>
</dbReference>
<dbReference type="InterPro" id="IPR054520">
    <property type="entry name" value="M_Eco57I_C"/>
</dbReference>
<keyword evidence="4" id="KW-0808">Transferase</keyword>
<dbReference type="SUPFAM" id="SSF53335">
    <property type="entry name" value="S-adenosyl-L-methionine-dependent methyltransferases"/>
    <property type="match status" value="1"/>
</dbReference>
<keyword evidence="5" id="KW-0949">S-adenosyl-L-methionine</keyword>
<reference evidence="10" key="1">
    <citation type="submission" date="2020-09" db="EMBL/GenBank/DDBJ databases">
        <title>Bosea spartocytisi sp. nov. a root nodule endophyte of Spartocytisus supranubius in the high mountain ecosystem fo the Teide National Park (Canary Islands, Spain).</title>
        <authorList>
            <person name="Pulido-Suarez L."/>
            <person name="Peix A."/>
            <person name="Igual J.M."/>
            <person name="Socas-Perez N."/>
            <person name="Velazquez E."/>
            <person name="Flores-Felix J.D."/>
            <person name="Leon-Barrios M."/>
        </authorList>
    </citation>
    <scope>NUCLEOTIDE SEQUENCE</scope>
    <source>
        <strain evidence="10">SSUT16</strain>
    </source>
</reference>
<sequence length="551" mass="60742">MIIGSETTLAAIAARMANSRRLTAKERALVRDRCVVSEEIVSTASARIANGEDVFGDAFLSLRSSIARRELGAVYTPAKIIETMITWAKSENAAPSLVVDPGCGSGSYLVAAAAAFPEARLLGIDIDPLAALMTRARAAVLGFADRLEVRVEDYRKTKLPKVAGATLFIGNPPYVRHHDIEPHWKAWYSATASRLGFKASQLAGLHLHFFLRTREIAQPGDYGAFITSSEWLDTNYGSTLRAMLADGLGGTSVHVIAAEAQPFAEAMTTGAITTFRVGNRPDVLHMRAVASAEDLLGLGSGQPVAWSDATPTARWSEFLQQHRSRRNDDMMELGELFRVHRGQVTGNNAAWIEGIHNAHLPRRFFYPTITKAKDLIKAGAVLSDVSVLRSLLDLPNDLDGLPAQEKKAVEQYLKVLRNLGVHDGYVAKNRRVWWSVNLKQAAPILCTYMARRAPAFVRNRVGARHINIAHGLYPKEQMTDALLDAIALWLGENVTVQGGRTYAGGLTKFEPREVERIRIPRLDRLHGLATETLEQRRADRRHRNGERRVPG</sequence>